<sequence length="792" mass="91116">EVIICGDFNIDVSRSINNEYLLLLQSFNFTNLINNPTRWGSETASVIDHILCNFSVEDSLYGVLDVSLTDHSPIILLTRIPVVSNHKQYKSYTMKKINYKELSSRVQALTFEDITSADVNENYRCFYNRLRQCITQSTSNERKGYYSEPICPWMTKSILEIVKAKDHFYRKMKQHRNNAYYHNQFKVYRNKLTAHIRRRKKEYYSCEITECGNDIKKMWSIINSVIKPTVQSPKLPDPVVIGCQNQYDVANKFNEYFCTVGTILASSLAEPTVSQPSTSVTNSFSFYDITSEEIISIVKGMPGDKALGNDGISIKMIKDNINILSKPLETIFNQAFYSGTFPDLLKIARVIQIYKDGDVNQLSNYRPISVLNTINTIFEKLVAARMIDFLTRNKIITEEQHGFQKDRSTSTAVLNVSQFINTALNKNQIVVGIFLDIKKAFDTVNHEKLITKLERYGFRGFSLDFFKSYLSSRSQQVNIGDQYSTNEMVLTGVPQGSVLGPILFSLYINDLPKAVGKLNVTMYADDTVLLASGNSWGELEGEINQNLKQMESWFLNNKLTLNYHKTKYIVFASPHKVTPTEAQNIQIGNKSIQKVEHIKYLGVILDSCFNWKPHIEALCKKLGYSVYTLLKARQYFNSKTLRLIYYSIFHSHLQYCVVSWGFTYQSYLQPIVTLQKRALRILEYASYNAHSAPLFQKQQIMPFHVLRDYRTVILVHNIVSNNIPLPSRIFVQSGRVTRNVLINNFNTPPYSNNYGQRLIQYVGTKIWNSLSTNIKESKTFALTVKEHYLEML</sequence>
<dbReference type="SUPFAM" id="SSF56672">
    <property type="entry name" value="DNA/RNA polymerases"/>
    <property type="match status" value="2"/>
</dbReference>
<dbReference type="EMBL" id="GEGO01003682">
    <property type="protein sequence ID" value="JAR91722.1"/>
    <property type="molecule type" value="Transcribed_RNA"/>
</dbReference>
<organism evidence="2">
    <name type="scientific">Ixodes ricinus</name>
    <name type="common">Common tick</name>
    <name type="synonym">Acarus ricinus</name>
    <dbReference type="NCBI Taxonomy" id="34613"/>
    <lineage>
        <taxon>Eukaryota</taxon>
        <taxon>Metazoa</taxon>
        <taxon>Ecdysozoa</taxon>
        <taxon>Arthropoda</taxon>
        <taxon>Chelicerata</taxon>
        <taxon>Arachnida</taxon>
        <taxon>Acari</taxon>
        <taxon>Parasitiformes</taxon>
        <taxon>Ixodida</taxon>
        <taxon>Ixodoidea</taxon>
        <taxon>Ixodidae</taxon>
        <taxon>Ixodinae</taxon>
        <taxon>Ixodes</taxon>
    </lineage>
</organism>
<name>A0A147BML6_IXORI</name>
<dbReference type="PROSITE" id="PS50878">
    <property type="entry name" value="RT_POL"/>
    <property type="match status" value="1"/>
</dbReference>
<dbReference type="InterPro" id="IPR043502">
    <property type="entry name" value="DNA/RNA_pol_sf"/>
</dbReference>
<dbReference type="InterPro" id="IPR000477">
    <property type="entry name" value="RT_dom"/>
</dbReference>
<dbReference type="CDD" id="cd01650">
    <property type="entry name" value="RT_nLTR_like"/>
    <property type="match status" value="1"/>
</dbReference>
<dbReference type="InterPro" id="IPR036691">
    <property type="entry name" value="Endo/exonu/phosph_ase_sf"/>
</dbReference>
<accession>A0A147BML6</accession>
<feature type="non-terminal residue" evidence="2">
    <location>
        <position position="1"/>
    </location>
</feature>
<feature type="domain" description="Reverse transcriptase" evidence="1">
    <location>
        <begin position="334"/>
        <end position="605"/>
    </location>
</feature>
<dbReference type="Gene3D" id="3.60.10.10">
    <property type="entry name" value="Endonuclease/exonuclease/phosphatase"/>
    <property type="match status" value="1"/>
</dbReference>
<dbReference type="PANTHER" id="PTHR33332">
    <property type="entry name" value="REVERSE TRANSCRIPTASE DOMAIN-CONTAINING PROTEIN"/>
    <property type="match status" value="1"/>
</dbReference>
<reference evidence="2" key="1">
    <citation type="journal article" date="2018" name="PLoS Negl. Trop. Dis.">
        <title>Sialome diversity of ticks revealed by RNAseq of single tick salivary glands.</title>
        <authorList>
            <person name="Perner J."/>
            <person name="Kropackova S."/>
            <person name="Kopacek P."/>
            <person name="Ribeiro J.M."/>
        </authorList>
    </citation>
    <scope>NUCLEOTIDE SEQUENCE</scope>
    <source>
        <strain evidence="2">Siblings of single egg batch collected in Ceske Budejovice</strain>
        <tissue evidence="2">Salivary glands</tissue>
    </source>
</reference>
<dbReference type="AlphaFoldDB" id="A0A147BML6"/>
<evidence type="ECO:0000259" key="1">
    <source>
        <dbReference type="PROSITE" id="PS50878"/>
    </source>
</evidence>
<dbReference type="Pfam" id="PF00078">
    <property type="entry name" value="RVT_1"/>
    <property type="match status" value="1"/>
</dbReference>
<evidence type="ECO:0000313" key="2">
    <source>
        <dbReference type="EMBL" id="JAR91722.1"/>
    </source>
</evidence>
<protein>
    <submittedName>
        <fullName evidence="2">Putative tick transposon</fullName>
    </submittedName>
</protein>
<dbReference type="SUPFAM" id="SSF56219">
    <property type="entry name" value="DNase I-like"/>
    <property type="match status" value="1"/>
</dbReference>
<proteinExistence type="predicted"/>
<dbReference type="GO" id="GO:0071897">
    <property type="term" value="P:DNA biosynthetic process"/>
    <property type="evidence" value="ECO:0007669"/>
    <property type="project" value="UniProtKB-ARBA"/>
</dbReference>